<organism evidence="2 3">
    <name type="scientific">Furfurilactobacillus milii</name>
    <dbReference type="NCBI Taxonomy" id="2888272"/>
    <lineage>
        <taxon>Bacteria</taxon>
        <taxon>Bacillati</taxon>
        <taxon>Bacillota</taxon>
        <taxon>Bacilli</taxon>
        <taxon>Lactobacillales</taxon>
        <taxon>Lactobacillaceae</taxon>
        <taxon>Furfurilactobacillus</taxon>
    </lineage>
</organism>
<dbReference type="EMBL" id="JANDJP010000003">
    <property type="protein sequence ID" value="MDF9913498.1"/>
    <property type="molecule type" value="Genomic_DNA"/>
</dbReference>
<gene>
    <name evidence="2" type="ORF">NNA32_04450</name>
</gene>
<dbReference type="PANTHER" id="PTHR39426">
    <property type="entry name" value="HOMOLOGY TO DEATH-ON-CURING PROTEIN OF PHAGE P1"/>
    <property type="match status" value="1"/>
</dbReference>
<dbReference type="InterPro" id="IPR006440">
    <property type="entry name" value="Doc"/>
</dbReference>
<dbReference type="InterPro" id="IPR053737">
    <property type="entry name" value="Type_II_TA_Toxin"/>
</dbReference>
<dbReference type="Pfam" id="PF02661">
    <property type="entry name" value="Fic"/>
    <property type="match status" value="1"/>
</dbReference>
<reference evidence="2" key="1">
    <citation type="submission" date="2022-06" db="EMBL/GenBank/DDBJ databases">
        <title>Antifungal cultures and metabolites of lactic acid bacteria for use in dairy fermentations.</title>
        <authorList>
            <person name="Zhao Z."/>
            <person name="Gaenzle M."/>
        </authorList>
    </citation>
    <scope>NUCLEOTIDE SEQUENCE</scope>
    <source>
        <strain evidence="2">FUA3126</strain>
    </source>
</reference>
<dbReference type="NCBIfam" id="TIGR01550">
    <property type="entry name" value="DOC_P1"/>
    <property type="match status" value="1"/>
</dbReference>
<evidence type="ECO:0000259" key="1">
    <source>
        <dbReference type="PROSITE" id="PS51459"/>
    </source>
</evidence>
<evidence type="ECO:0000313" key="3">
    <source>
        <dbReference type="Proteomes" id="UP001152867"/>
    </source>
</evidence>
<feature type="domain" description="Fido" evidence="1">
    <location>
        <begin position="70"/>
        <end position="205"/>
    </location>
</feature>
<accession>A0ABT6DAB4</accession>
<keyword evidence="3" id="KW-1185">Reference proteome</keyword>
<dbReference type="PANTHER" id="PTHR39426:SF1">
    <property type="entry name" value="HOMOLOGY TO DEATH-ON-CURING PROTEIN OF PHAGE P1"/>
    <property type="match status" value="1"/>
</dbReference>
<dbReference type="Proteomes" id="UP001152867">
    <property type="component" value="Unassembled WGS sequence"/>
</dbReference>
<comment type="caution">
    <text evidence="2">The sequence shown here is derived from an EMBL/GenBank/DDBJ whole genome shotgun (WGS) entry which is preliminary data.</text>
</comment>
<sequence>MGTQPVGTLIMSVMDEADETARLARLQEYDYLFKRSVIKKNGDLPNVTITLEKVSKEMDTLSVVDSEDHISEAFLVLRMPQINLDIEQMKVLNVQSELLINRERFYGLKDKAGLESVLALTNQAAFGREYHPTLVDKAAHLWYSIATKQLFSNGNKRTALLAARYFLNINLVYFKIQNVSELYNVSLNLANGSMSVESLQQYIRHNAVLDVELMRNSVGAKNWPAPTVRDNKLLLF</sequence>
<dbReference type="InterPro" id="IPR003812">
    <property type="entry name" value="Fido"/>
</dbReference>
<evidence type="ECO:0000313" key="2">
    <source>
        <dbReference type="EMBL" id="MDF9913498.1"/>
    </source>
</evidence>
<dbReference type="Gene3D" id="1.20.120.1870">
    <property type="entry name" value="Fic/DOC protein, Fido domain"/>
    <property type="match status" value="1"/>
</dbReference>
<protein>
    <submittedName>
        <fullName evidence="2">Type II toxin-antitoxin system death-on-curing family toxin</fullName>
    </submittedName>
</protein>
<dbReference type="RefSeq" id="WP_178942688.1">
    <property type="nucleotide sequence ID" value="NZ_JAIWJF010000008.1"/>
</dbReference>
<dbReference type="PROSITE" id="PS51459">
    <property type="entry name" value="FIDO"/>
    <property type="match status" value="1"/>
</dbReference>
<proteinExistence type="predicted"/>
<name>A0ABT6DAB4_9LACO</name>